<dbReference type="Gene3D" id="1.20.1050.40">
    <property type="entry name" value="Endopeptidase. Chain P, domain 1"/>
    <property type="match status" value="1"/>
</dbReference>
<dbReference type="SUPFAM" id="SSF55486">
    <property type="entry name" value="Metalloproteases ('zincins'), catalytic domain"/>
    <property type="match status" value="1"/>
</dbReference>
<comment type="similarity">
    <text evidence="1 8">Belongs to the peptidase M3 family.</text>
</comment>
<evidence type="ECO:0000256" key="6">
    <source>
        <dbReference type="ARBA" id="ARBA00023049"/>
    </source>
</evidence>
<name>A0AAF0Y4U3_9TREE</name>
<keyword evidence="6 8" id="KW-0482">Metalloprotease</keyword>
<dbReference type="InterPro" id="IPR024080">
    <property type="entry name" value="Neurolysin/TOP_N"/>
</dbReference>
<gene>
    <name evidence="10" type="primary">PRD1</name>
    <name evidence="10" type="ORF">LOC62_03G003844</name>
</gene>
<dbReference type="InterPro" id="IPR045090">
    <property type="entry name" value="Pept_M3A_M3B"/>
</dbReference>
<evidence type="ECO:0000256" key="3">
    <source>
        <dbReference type="ARBA" id="ARBA00022723"/>
    </source>
</evidence>
<feature type="domain" description="Peptidase M3A/M3B catalytic" evidence="9">
    <location>
        <begin position="235"/>
        <end position="688"/>
    </location>
</feature>
<dbReference type="Pfam" id="PF01432">
    <property type="entry name" value="Peptidase_M3"/>
    <property type="match status" value="1"/>
</dbReference>
<dbReference type="RefSeq" id="XP_062626360.1">
    <property type="nucleotide sequence ID" value="XM_062770376.1"/>
</dbReference>
<keyword evidence="5 8" id="KW-0862">Zinc</keyword>
<dbReference type="InterPro" id="IPR024079">
    <property type="entry name" value="MetalloPept_cat_dom_sf"/>
</dbReference>
<evidence type="ECO:0000256" key="2">
    <source>
        <dbReference type="ARBA" id="ARBA00022670"/>
    </source>
</evidence>
<keyword evidence="3 8" id="KW-0479">Metal-binding</keyword>
<dbReference type="GO" id="GO:0006508">
    <property type="term" value="P:proteolysis"/>
    <property type="evidence" value="ECO:0007669"/>
    <property type="project" value="UniProtKB-KW"/>
</dbReference>
<dbReference type="EMBL" id="CP086716">
    <property type="protein sequence ID" value="WOO80328.1"/>
    <property type="molecule type" value="Genomic_DNA"/>
</dbReference>
<evidence type="ECO:0000256" key="7">
    <source>
        <dbReference type="ARBA" id="ARBA00025208"/>
    </source>
</evidence>
<keyword evidence="11" id="KW-1185">Reference proteome</keyword>
<dbReference type="GeneID" id="87807085"/>
<evidence type="ECO:0000259" key="9">
    <source>
        <dbReference type="Pfam" id="PF01432"/>
    </source>
</evidence>
<comment type="cofactor">
    <cofactor evidence="8">
        <name>Zn(2+)</name>
        <dbReference type="ChEBI" id="CHEBI:29105"/>
    </cofactor>
    <text evidence="8">Binds 1 zinc ion.</text>
</comment>
<dbReference type="FunFam" id="3.40.390.10:FF:000006">
    <property type="entry name" value="Thimet oligopeptidase 1"/>
    <property type="match status" value="1"/>
</dbReference>
<accession>A0AAF0Y4U3</accession>
<reference evidence="10" key="1">
    <citation type="submission" date="2023-10" db="EMBL/GenBank/DDBJ databases">
        <authorList>
            <person name="Noh H."/>
        </authorList>
    </citation>
    <scope>NUCLEOTIDE SEQUENCE</scope>
    <source>
        <strain evidence="10">DUCC4014</strain>
    </source>
</reference>
<dbReference type="Proteomes" id="UP000827549">
    <property type="component" value="Chromosome 3"/>
</dbReference>
<comment type="function">
    <text evidence="7">Cleaves proteins, imported into the mitochondrion, to their mature size. While most mitochondrial precursor proteins are processed to the mature form in one step by mitochondrial processing peptidase (MPP), the sequential cleavage by MIP of an octapeptide after initial processing by MPP is a required step for a subgroup of nuclear-encoded precursor proteins destined for the matrix or the inner membrane.</text>
</comment>
<keyword evidence="2 8" id="KW-0645">Protease</keyword>
<dbReference type="Gene3D" id="3.40.390.10">
    <property type="entry name" value="Collagenase (Catalytic Domain)"/>
    <property type="match status" value="1"/>
</dbReference>
<keyword evidence="4 8" id="KW-0378">Hydrolase</keyword>
<organism evidence="10 11">
    <name type="scientific">Vanrija pseudolonga</name>
    <dbReference type="NCBI Taxonomy" id="143232"/>
    <lineage>
        <taxon>Eukaryota</taxon>
        <taxon>Fungi</taxon>
        <taxon>Dikarya</taxon>
        <taxon>Basidiomycota</taxon>
        <taxon>Agaricomycotina</taxon>
        <taxon>Tremellomycetes</taxon>
        <taxon>Trichosporonales</taxon>
        <taxon>Trichosporonaceae</taxon>
        <taxon>Vanrija</taxon>
    </lineage>
</organism>
<proteinExistence type="inferred from homology"/>
<dbReference type="PANTHER" id="PTHR11804">
    <property type="entry name" value="PROTEASE M3 THIMET OLIGOPEPTIDASE-RELATED"/>
    <property type="match status" value="1"/>
</dbReference>
<sequence length="698" mass="79153">MLRSFSRLVLPASRTLFTMSTTKAYPKPPIAPPNWSYTPESVKAAVDKYISNTQQLLDDVAALPKGQRTFDSVVRRIALEDAVADRETEPSLFLQYVHEDEAVRNASVDGDKAIQEFGLKAIAREDIYEALLDVEAAGGKLNAEEQRLLDRMIRDRKRNGLGLPKDKRDELLALQTKIMGLEVDFQRACNEEKGSLLFTKEELEGVPETVLEGYTKEGDKYKVTFKTPDIVPIFQYADVPATRRKAQLGYEGKTIKNAPVLDEVVKLRRKVAELLGFDNFADYVLDIKMAKDSKTVLNFLNDLQEKLTPLGEAEKAKFLKVKKAEHEKRGWPVENELYLWDYRYYDRLTTERDLALDDNKVKEYFPVDKVVPTILDIYRQLLSVQFYPVPRDDEHGGKTWHKDAEAYAVWDAPKDGKETFLGYMYLDLFPRENKYGHAAVWGLIPGSTKADGSRSYPTVCMVANLAKPTPTRPALMKHDDVVTFFHEMGHAFHGLCSSTQFSRFHGTHVSRDFVEAPSQMLENWCWLPEQLKTMSEHYETHEHLPDDLIASIVKSKNLNQGLFNLRQLFFGLYDMTLHTSKDDLDLTKLWCDLREKTSLVSTDGEYVGGQSGFAHIVGGYAAGYYGYLYSLVFAADMFESVFSADPMNPANGLKYRAEILGPGGSRDEAESLRKFLGRDPNNKAFLKQLLSGAETAKL</sequence>
<dbReference type="AlphaFoldDB" id="A0AAF0Y4U3"/>
<evidence type="ECO:0000256" key="1">
    <source>
        <dbReference type="ARBA" id="ARBA00006040"/>
    </source>
</evidence>
<evidence type="ECO:0000256" key="8">
    <source>
        <dbReference type="RuleBase" id="RU003435"/>
    </source>
</evidence>
<dbReference type="InterPro" id="IPR024077">
    <property type="entry name" value="Neurolysin/TOP_dom2"/>
</dbReference>
<dbReference type="GO" id="GO:0004222">
    <property type="term" value="F:metalloendopeptidase activity"/>
    <property type="evidence" value="ECO:0007669"/>
    <property type="project" value="InterPro"/>
</dbReference>
<dbReference type="GO" id="GO:0006518">
    <property type="term" value="P:peptide metabolic process"/>
    <property type="evidence" value="ECO:0007669"/>
    <property type="project" value="TreeGrafter"/>
</dbReference>
<dbReference type="PANTHER" id="PTHR11804:SF84">
    <property type="entry name" value="SACCHAROLYSIN"/>
    <property type="match status" value="1"/>
</dbReference>
<evidence type="ECO:0000256" key="5">
    <source>
        <dbReference type="ARBA" id="ARBA00022833"/>
    </source>
</evidence>
<evidence type="ECO:0000256" key="4">
    <source>
        <dbReference type="ARBA" id="ARBA00022801"/>
    </source>
</evidence>
<dbReference type="CDD" id="cd06455">
    <property type="entry name" value="M3A_TOP"/>
    <property type="match status" value="1"/>
</dbReference>
<protein>
    <submittedName>
        <fullName evidence="10">Saccharolysin</fullName>
    </submittedName>
</protein>
<dbReference type="Gene3D" id="1.10.1370.10">
    <property type="entry name" value="Neurolysin, domain 3"/>
    <property type="match status" value="1"/>
</dbReference>
<evidence type="ECO:0000313" key="10">
    <source>
        <dbReference type="EMBL" id="WOO80328.1"/>
    </source>
</evidence>
<dbReference type="GO" id="GO:0005758">
    <property type="term" value="C:mitochondrial intermembrane space"/>
    <property type="evidence" value="ECO:0007669"/>
    <property type="project" value="TreeGrafter"/>
</dbReference>
<evidence type="ECO:0000313" key="11">
    <source>
        <dbReference type="Proteomes" id="UP000827549"/>
    </source>
</evidence>
<dbReference type="GO" id="GO:0046872">
    <property type="term" value="F:metal ion binding"/>
    <property type="evidence" value="ECO:0007669"/>
    <property type="project" value="UniProtKB-UniRule"/>
</dbReference>
<dbReference type="InterPro" id="IPR001567">
    <property type="entry name" value="Pept_M3A_M3B_dom"/>
</dbReference>